<reference evidence="1" key="1">
    <citation type="submission" date="2021-07" db="EMBL/GenBank/DDBJ databases">
        <title>Shinella sp. nov., a novel member of the genus Shinella from water.</title>
        <authorList>
            <person name="Deng Y."/>
        </authorList>
    </citation>
    <scope>NUCLEOTIDE SEQUENCE</scope>
    <source>
        <strain evidence="1">CPCC 100929</strain>
    </source>
</reference>
<gene>
    <name evidence="1" type="ORF">GB927_033460</name>
</gene>
<protein>
    <submittedName>
        <fullName evidence="1">McrC family protein</fullName>
    </submittedName>
</protein>
<evidence type="ECO:0000313" key="2">
    <source>
        <dbReference type="Proteomes" id="UP000996601"/>
    </source>
</evidence>
<dbReference type="PANTHER" id="PTHR38733">
    <property type="entry name" value="PROTEIN MCRC"/>
    <property type="match status" value="1"/>
</dbReference>
<dbReference type="InterPro" id="IPR019292">
    <property type="entry name" value="McrC"/>
</dbReference>
<evidence type="ECO:0000313" key="1">
    <source>
        <dbReference type="EMBL" id="MCQ4634975.1"/>
    </source>
</evidence>
<proteinExistence type="predicted"/>
<dbReference type="PANTHER" id="PTHR38733:SF1">
    <property type="entry name" value="TYPE IV METHYL-DIRECTED RESTRICTION ENZYME ECOKMCRBC"/>
    <property type="match status" value="1"/>
</dbReference>
<keyword evidence="2" id="KW-1185">Reference proteome</keyword>
<dbReference type="EMBL" id="WHSB02000028">
    <property type="protein sequence ID" value="MCQ4634975.1"/>
    <property type="molecule type" value="Genomic_DNA"/>
</dbReference>
<dbReference type="RefSeq" id="WP_256121487.1">
    <property type="nucleotide sequence ID" value="NZ_WHSB02000028.1"/>
</dbReference>
<dbReference type="Pfam" id="PF10117">
    <property type="entry name" value="McrBC"/>
    <property type="match status" value="1"/>
</dbReference>
<organism evidence="1 2">
    <name type="scientific">Shinella lacus</name>
    <dbReference type="NCBI Taxonomy" id="2654216"/>
    <lineage>
        <taxon>Bacteria</taxon>
        <taxon>Pseudomonadati</taxon>
        <taxon>Pseudomonadota</taxon>
        <taxon>Alphaproteobacteria</taxon>
        <taxon>Hyphomicrobiales</taxon>
        <taxon>Rhizobiaceae</taxon>
        <taxon>Shinella</taxon>
    </lineage>
</organism>
<accession>A0ABT1RIG8</accession>
<dbReference type="Proteomes" id="UP000996601">
    <property type="component" value="Unassembled WGS sequence"/>
</dbReference>
<sequence length="422" mass="48140">MPTVREFGRLTTRQKSSSLDCASISASAFDWLLRYGRGNDDDFPFVQIASPDTISLQNYVGVIETPCGTRIEILPKHVSETSDVTRIRTLLIKMITESLNLRPRRAGNADVAALHMPMTEWFASAFLDEASDLIRRGLRSGYTTTETREPFLRGRLDVARQIGAANGLHQFSVQLDEYSLDRPENRILRSGVEHVAQNTVSPENWRQARELSALLGDVPESGNVGSDFGKWERGRQLADYGRVKPLAELLLAHRLPFATLGDRRGMSMLFPMERLFERYVFSSISASLKPGFKSVWQPNRHHLCSVGAEEWFRLKPDMLVHNEARRWIIDAKWKRLNRDRSANFGLSQADFYQLFAYGQKYLQGSGDMFLMYPEIDQFPEVPGPFEFSRDLRLHVLPFDMHSRTAPVWLNVINRGSNEESPA</sequence>
<name>A0ABT1RIG8_9HYPH</name>
<comment type="caution">
    <text evidence="1">The sequence shown here is derived from an EMBL/GenBank/DDBJ whole genome shotgun (WGS) entry which is preliminary data.</text>
</comment>